<gene>
    <name evidence="2" type="ORF">MKW94_016007</name>
</gene>
<name>A0AA41RT36_PAPNU</name>
<proteinExistence type="predicted"/>
<comment type="caution">
    <text evidence="2">The sequence shown here is derived from an EMBL/GenBank/DDBJ whole genome shotgun (WGS) entry which is preliminary data.</text>
</comment>
<feature type="non-terminal residue" evidence="2">
    <location>
        <position position="155"/>
    </location>
</feature>
<dbReference type="Proteomes" id="UP001177140">
    <property type="component" value="Unassembled WGS sequence"/>
</dbReference>
<evidence type="ECO:0000313" key="2">
    <source>
        <dbReference type="EMBL" id="MCL7023205.1"/>
    </source>
</evidence>
<keyword evidence="3" id="KW-1185">Reference proteome</keyword>
<evidence type="ECO:0000313" key="3">
    <source>
        <dbReference type="Proteomes" id="UP001177140"/>
    </source>
</evidence>
<reference evidence="2" key="1">
    <citation type="submission" date="2022-03" db="EMBL/GenBank/DDBJ databases">
        <title>A functionally conserved STORR gene fusion in Papaver species that diverged 16.8 million years ago.</title>
        <authorList>
            <person name="Catania T."/>
        </authorList>
    </citation>
    <scope>NUCLEOTIDE SEQUENCE</scope>
    <source>
        <strain evidence="2">S-191538</strain>
    </source>
</reference>
<evidence type="ECO:0000256" key="1">
    <source>
        <dbReference type="SAM" id="MobiDB-lite"/>
    </source>
</evidence>
<sequence>PAGAHHQSTRTESSGMPINSTGTKHSNLAEDAYGWPKCLEGTQVHPLDYHEHIIDEMTDTAGASVTAKQTISPHKDFAKTLSVNWDEIYNRDTERILQIKNLQDMLEESQSSSSIHSLDNFDEEGYDSEAEMDDIQSSPRIRKEEDNDTQSETTD</sequence>
<organism evidence="2 3">
    <name type="scientific">Papaver nudicaule</name>
    <name type="common">Iceland poppy</name>
    <dbReference type="NCBI Taxonomy" id="74823"/>
    <lineage>
        <taxon>Eukaryota</taxon>
        <taxon>Viridiplantae</taxon>
        <taxon>Streptophyta</taxon>
        <taxon>Embryophyta</taxon>
        <taxon>Tracheophyta</taxon>
        <taxon>Spermatophyta</taxon>
        <taxon>Magnoliopsida</taxon>
        <taxon>Ranunculales</taxon>
        <taxon>Papaveraceae</taxon>
        <taxon>Papaveroideae</taxon>
        <taxon>Papaver</taxon>
    </lineage>
</organism>
<feature type="non-terminal residue" evidence="2">
    <location>
        <position position="1"/>
    </location>
</feature>
<feature type="compositionally biased region" description="Acidic residues" evidence="1">
    <location>
        <begin position="120"/>
        <end position="134"/>
    </location>
</feature>
<dbReference type="EMBL" id="JAJJMA010019776">
    <property type="protein sequence ID" value="MCL7023205.1"/>
    <property type="molecule type" value="Genomic_DNA"/>
</dbReference>
<feature type="region of interest" description="Disordered" evidence="1">
    <location>
        <begin position="106"/>
        <end position="155"/>
    </location>
</feature>
<accession>A0AA41RT36</accession>
<feature type="compositionally biased region" description="Acidic residues" evidence="1">
    <location>
        <begin position="146"/>
        <end position="155"/>
    </location>
</feature>
<dbReference type="AlphaFoldDB" id="A0AA41RT36"/>
<feature type="region of interest" description="Disordered" evidence="1">
    <location>
        <begin position="1"/>
        <end position="27"/>
    </location>
</feature>
<feature type="compositionally biased region" description="Polar residues" evidence="1">
    <location>
        <begin position="10"/>
        <end position="26"/>
    </location>
</feature>
<protein>
    <submittedName>
        <fullName evidence="2">Uncharacterized protein</fullName>
    </submittedName>
</protein>